<evidence type="ECO:0000313" key="3">
    <source>
        <dbReference type="Proteomes" id="UP000294820"/>
    </source>
</evidence>
<dbReference type="KEGG" id="daq:DAQ1742_01774"/>
<feature type="signal peptide" evidence="1">
    <location>
        <begin position="1"/>
        <end position="21"/>
    </location>
</feature>
<dbReference type="Pfam" id="PF10696">
    <property type="entry name" value="DUF2501"/>
    <property type="match status" value="1"/>
</dbReference>
<dbReference type="InterPro" id="IPR019637">
    <property type="entry name" value="DUF2501"/>
</dbReference>
<dbReference type="EMBL" id="LT615367">
    <property type="protein sequence ID" value="SLM62711.1"/>
    <property type="molecule type" value="Genomic_DNA"/>
</dbReference>
<accession>A0A375A9T6</accession>
<protein>
    <submittedName>
        <fullName evidence="2">Glycoprotein, secreted</fullName>
    </submittedName>
</protein>
<dbReference type="Proteomes" id="UP000294820">
    <property type="component" value="Chromosome 1"/>
</dbReference>
<name>A0A375A9T6_9GAMM</name>
<evidence type="ECO:0000256" key="1">
    <source>
        <dbReference type="SAM" id="SignalP"/>
    </source>
</evidence>
<dbReference type="AlphaFoldDB" id="A0A375A9T6"/>
<organism evidence="2 3">
    <name type="scientific">Dickeya aquatica</name>
    <dbReference type="NCBI Taxonomy" id="1401087"/>
    <lineage>
        <taxon>Bacteria</taxon>
        <taxon>Pseudomonadati</taxon>
        <taxon>Pseudomonadota</taxon>
        <taxon>Gammaproteobacteria</taxon>
        <taxon>Enterobacterales</taxon>
        <taxon>Pectobacteriaceae</taxon>
        <taxon>Dickeya</taxon>
    </lineage>
</organism>
<keyword evidence="1" id="KW-0732">Signal</keyword>
<gene>
    <name evidence="2" type="primary">yijA</name>
    <name evidence="2" type="ORF">DAQ1742_01774</name>
</gene>
<evidence type="ECO:0000313" key="2">
    <source>
        <dbReference type="EMBL" id="SLM62711.1"/>
    </source>
</evidence>
<sequence>MKQMIRATGALALMMSLGTQAAGWQESLSSAASQLSAGSAGKGTSDTPDLAGLSALLNGNTQSLSSGSMNNAAGILGYCVKQKLAAASNADTIKNQLLTKLGLTTPQQQQQTGYQQGLAGLLTTGDGKLLNLNTIGNSALAEKVKAKACDLVLKQGIKFIS</sequence>
<reference evidence="2 3" key="1">
    <citation type="submission" date="2016-09" db="EMBL/GenBank/DDBJ databases">
        <authorList>
            <person name="Reverchon S."/>
            <person name="Nasser W."/>
            <person name="Leonard S."/>
            <person name="Brochier C."/>
            <person name="Duprey A."/>
        </authorList>
    </citation>
    <scope>NUCLEOTIDE SEQUENCE [LARGE SCALE GENOMIC DNA]</scope>
    <source>
        <strain evidence="2 3">174/2</strain>
    </source>
</reference>
<feature type="chain" id="PRO_5017068862" evidence="1">
    <location>
        <begin position="22"/>
        <end position="161"/>
    </location>
</feature>
<keyword evidence="3" id="KW-1185">Reference proteome</keyword>
<proteinExistence type="predicted"/>